<dbReference type="EMBL" id="JACHNH010000001">
    <property type="protein sequence ID" value="MBB4766925.1"/>
    <property type="molecule type" value="Genomic_DNA"/>
</dbReference>
<proteinExistence type="predicted"/>
<keyword evidence="2" id="KW-1185">Reference proteome</keyword>
<dbReference type="Proteomes" id="UP000578112">
    <property type="component" value="Unassembled WGS sequence"/>
</dbReference>
<organism evidence="1 2">
    <name type="scientific">Actinoplanes digitatis</name>
    <dbReference type="NCBI Taxonomy" id="1868"/>
    <lineage>
        <taxon>Bacteria</taxon>
        <taxon>Bacillati</taxon>
        <taxon>Actinomycetota</taxon>
        <taxon>Actinomycetes</taxon>
        <taxon>Micromonosporales</taxon>
        <taxon>Micromonosporaceae</taxon>
        <taxon>Actinoplanes</taxon>
    </lineage>
</organism>
<gene>
    <name evidence="1" type="ORF">BJ971_007481</name>
</gene>
<accession>A0A7W7MUM8</accession>
<comment type="caution">
    <text evidence="1">The sequence shown here is derived from an EMBL/GenBank/DDBJ whole genome shotgun (WGS) entry which is preliminary data.</text>
</comment>
<sequence>MERLAERLESLADALSTVDRLLPAHGSSPGAFGADDAGEPGRLGLLLHERWTAVLAARSREAADAAARLTALAADVRVVAASYAETDDEAARRIRREA</sequence>
<evidence type="ECO:0000313" key="2">
    <source>
        <dbReference type="Proteomes" id="UP000578112"/>
    </source>
</evidence>
<reference evidence="1 2" key="1">
    <citation type="submission" date="2020-08" db="EMBL/GenBank/DDBJ databases">
        <title>Sequencing the genomes of 1000 actinobacteria strains.</title>
        <authorList>
            <person name="Klenk H.-P."/>
        </authorList>
    </citation>
    <scope>NUCLEOTIDE SEQUENCE [LARGE SCALE GENOMIC DNA]</scope>
    <source>
        <strain evidence="1 2">DSM 43149</strain>
    </source>
</reference>
<evidence type="ECO:0000313" key="1">
    <source>
        <dbReference type="EMBL" id="MBB4766925.1"/>
    </source>
</evidence>
<protein>
    <recommendedName>
        <fullName evidence="3">Excreted virulence factor EspC (Type VII ESX diderm)</fullName>
    </recommendedName>
</protein>
<name>A0A7W7MUM8_9ACTN</name>
<evidence type="ECO:0008006" key="3">
    <source>
        <dbReference type="Google" id="ProtNLM"/>
    </source>
</evidence>
<dbReference type="RefSeq" id="WP_184998015.1">
    <property type="nucleotide sequence ID" value="NZ_BOMK01000039.1"/>
</dbReference>
<dbReference type="AlphaFoldDB" id="A0A7W7MUM8"/>